<name>A0ABR0AL83_9CRUS</name>
<evidence type="ECO:0000259" key="10">
    <source>
        <dbReference type="PROSITE" id="PS51144"/>
    </source>
</evidence>
<proteinExistence type="inferred from homology"/>
<dbReference type="InterPro" id="IPR023561">
    <property type="entry name" value="Carbonic_anhydrase_a-class"/>
</dbReference>
<protein>
    <recommendedName>
        <fullName evidence="3 8">Carbonic anhydrase</fullName>
        <ecNumber evidence="3 8">4.2.1.1</ecNumber>
    </recommendedName>
</protein>
<comment type="function">
    <text evidence="1 8">Reversible hydration of carbon dioxide.</text>
</comment>
<feature type="region of interest" description="Disordered" evidence="9">
    <location>
        <begin position="57"/>
        <end position="77"/>
    </location>
</feature>
<feature type="compositionally biased region" description="Acidic residues" evidence="9">
    <location>
        <begin position="328"/>
        <end position="339"/>
    </location>
</feature>
<dbReference type="EC" id="4.2.1.1" evidence="3 8"/>
<keyword evidence="12" id="KW-1185">Reference proteome</keyword>
<organism evidence="11 12">
    <name type="scientific">Daphnia magna</name>
    <dbReference type="NCBI Taxonomy" id="35525"/>
    <lineage>
        <taxon>Eukaryota</taxon>
        <taxon>Metazoa</taxon>
        <taxon>Ecdysozoa</taxon>
        <taxon>Arthropoda</taxon>
        <taxon>Crustacea</taxon>
        <taxon>Branchiopoda</taxon>
        <taxon>Diplostraca</taxon>
        <taxon>Cladocera</taxon>
        <taxon>Anomopoda</taxon>
        <taxon>Daphniidae</taxon>
        <taxon>Daphnia</taxon>
    </lineage>
</organism>
<evidence type="ECO:0000256" key="2">
    <source>
        <dbReference type="ARBA" id="ARBA00010718"/>
    </source>
</evidence>
<dbReference type="InterPro" id="IPR018338">
    <property type="entry name" value="Carbonic_anhydrase_a-class_CS"/>
</dbReference>
<comment type="cofactor">
    <cofactor evidence="8">
        <name>Zn(2+)</name>
        <dbReference type="ChEBI" id="CHEBI:29105"/>
    </cofactor>
</comment>
<feature type="signal peptide" evidence="8">
    <location>
        <begin position="1"/>
        <end position="18"/>
    </location>
</feature>
<accession>A0ABR0AL83</accession>
<reference evidence="11 12" key="1">
    <citation type="journal article" date="2023" name="Nucleic Acids Res.">
        <title>The hologenome of Daphnia magna reveals possible DNA methylation and microbiome-mediated evolution of the host genome.</title>
        <authorList>
            <person name="Chaturvedi A."/>
            <person name="Li X."/>
            <person name="Dhandapani V."/>
            <person name="Marshall H."/>
            <person name="Kissane S."/>
            <person name="Cuenca-Cambronero M."/>
            <person name="Asole G."/>
            <person name="Calvet F."/>
            <person name="Ruiz-Romero M."/>
            <person name="Marangio P."/>
            <person name="Guigo R."/>
            <person name="Rago D."/>
            <person name="Mirbahai L."/>
            <person name="Eastwood N."/>
            <person name="Colbourne J.K."/>
            <person name="Zhou J."/>
            <person name="Mallon E."/>
            <person name="Orsini L."/>
        </authorList>
    </citation>
    <scope>NUCLEOTIDE SEQUENCE [LARGE SCALE GENOMIC DNA]</scope>
    <source>
        <strain evidence="11">LRV0_1</strain>
    </source>
</reference>
<comment type="similarity">
    <text evidence="2 8">Belongs to the alpha-carbonic anhydrase family.</text>
</comment>
<dbReference type="InterPro" id="IPR001148">
    <property type="entry name" value="CA_dom"/>
</dbReference>
<keyword evidence="6 8" id="KW-0456">Lyase</keyword>
<evidence type="ECO:0000313" key="12">
    <source>
        <dbReference type="Proteomes" id="UP001234178"/>
    </source>
</evidence>
<comment type="caution">
    <text evidence="11">The sequence shown here is derived from an EMBL/GenBank/DDBJ whole genome shotgun (WGS) entry which is preliminary data.</text>
</comment>
<dbReference type="CDD" id="cd00326">
    <property type="entry name" value="alpha_CA"/>
    <property type="match status" value="1"/>
</dbReference>
<evidence type="ECO:0000256" key="8">
    <source>
        <dbReference type="RuleBase" id="RU367011"/>
    </source>
</evidence>
<dbReference type="PANTHER" id="PTHR18952:SF265">
    <property type="entry name" value="CARBONIC ANHYDRASE"/>
    <property type="match status" value="1"/>
</dbReference>
<comment type="catalytic activity">
    <reaction evidence="7 8">
        <text>hydrogencarbonate + H(+) = CO2 + H2O</text>
        <dbReference type="Rhea" id="RHEA:10748"/>
        <dbReference type="ChEBI" id="CHEBI:15377"/>
        <dbReference type="ChEBI" id="CHEBI:15378"/>
        <dbReference type="ChEBI" id="CHEBI:16526"/>
        <dbReference type="ChEBI" id="CHEBI:17544"/>
        <dbReference type="EC" id="4.2.1.1"/>
    </reaction>
</comment>
<dbReference type="PROSITE" id="PS51144">
    <property type="entry name" value="ALPHA_CA_2"/>
    <property type="match status" value="1"/>
</dbReference>
<keyword evidence="4 8" id="KW-0479">Metal-binding</keyword>
<dbReference type="SUPFAM" id="SSF51069">
    <property type="entry name" value="Carbonic anhydrase"/>
    <property type="match status" value="1"/>
</dbReference>
<dbReference type="Proteomes" id="UP001234178">
    <property type="component" value="Unassembled WGS sequence"/>
</dbReference>
<evidence type="ECO:0000256" key="6">
    <source>
        <dbReference type="ARBA" id="ARBA00023239"/>
    </source>
</evidence>
<evidence type="ECO:0000256" key="5">
    <source>
        <dbReference type="ARBA" id="ARBA00022833"/>
    </source>
</evidence>
<evidence type="ECO:0000313" key="11">
    <source>
        <dbReference type="EMBL" id="KAK4025738.1"/>
    </source>
</evidence>
<evidence type="ECO:0000256" key="1">
    <source>
        <dbReference type="ARBA" id="ARBA00002904"/>
    </source>
</evidence>
<evidence type="ECO:0000256" key="9">
    <source>
        <dbReference type="SAM" id="MobiDB-lite"/>
    </source>
</evidence>
<dbReference type="Pfam" id="PF00194">
    <property type="entry name" value="Carb_anhydrase"/>
    <property type="match status" value="1"/>
</dbReference>
<keyword evidence="8" id="KW-0732">Signal</keyword>
<gene>
    <name evidence="11" type="ORF">OUZ56_014787</name>
</gene>
<feature type="compositionally biased region" description="Polar residues" evidence="9">
    <location>
        <begin position="59"/>
        <end position="71"/>
    </location>
</feature>
<dbReference type="PANTHER" id="PTHR18952">
    <property type="entry name" value="CARBONIC ANHYDRASE"/>
    <property type="match status" value="1"/>
</dbReference>
<evidence type="ECO:0000256" key="7">
    <source>
        <dbReference type="ARBA" id="ARBA00048348"/>
    </source>
</evidence>
<dbReference type="EMBL" id="JAOYFB010000038">
    <property type="protein sequence ID" value="KAK4025738.1"/>
    <property type="molecule type" value="Genomic_DNA"/>
</dbReference>
<feature type="region of interest" description="Disordered" evidence="9">
    <location>
        <begin position="325"/>
        <end position="345"/>
    </location>
</feature>
<feature type="domain" description="Alpha-carbonic anhydrase" evidence="10">
    <location>
        <begin position="64"/>
        <end position="325"/>
    </location>
</feature>
<dbReference type="SMART" id="SM01057">
    <property type="entry name" value="Carb_anhydrase"/>
    <property type="match status" value="1"/>
</dbReference>
<evidence type="ECO:0000256" key="4">
    <source>
        <dbReference type="ARBA" id="ARBA00022723"/>
    </source>
</evidence>
<sequence>MIFLCKLLLVMGFSAVSAMPKAAETIRSNDRELQGSIVLNDGGQRQSSTNITRIRDNQSSRSMAGFQQNESGDPDNSLFKGDARITKLLSQSPIDIITDKAIDADYASFHFGNYEKIFPESLKNNGETVKLKIETEDLDKDNLPFISGGGLSGRYKFEQLHFHWGEGSRGSEHRIDGKQYAAELHIVHYNSKYENFIEASGEKGGVAALAILIELQARDNKVFRHLQQFEAIIDPTENDSDKLDVPFPLDDLLPDSTESFFRYNGSLTTPVFTEGVIWTVFDTPIAISKGQLAKFRLLLDKQGNRIKENVREVQELNDREIFYRAEQNAEDNDLPDDDERLSRDS</sequence>
<evidence type="ECO:0000256" key="3">
    <source>
        <dbReference type="ARBA" id="ARBA00012925"/>
    </source>
</evidence>
<feature type="chain" id="PRO_5045007203" description="Carbonic anhydrase" evidence="8">
    <location>
        <begin position="19"/>
        <end position="345"/>
    </location>
</feature>
<keyword evidence="5 8" id="KW-0862">Zinc</keyword>
<dbReference type="PROSITE" id="PS00162">
    <property type="entry name" value="ALPHA_CA_1"/>
    <property type="match status" value="1"/>
</dbReference>
<dbReference type="Gene3D" id="3.10.200.10">
    <property type="entry name" value="Alpha carbonic anhydrase"/>
    <property type="match status" value="1"/>
</dbReference>
<dbReference type="InterPro" id="IPR036398">
    <property type="entry name" value="CA_dom_sf"/>
</dbReference>